<keyword evidence="3" id="KW-1185">Reference proteome</keyword>
<gene>
    <name evidence="2" type="ORF">DHEL01_v201244</name>
</gene>
<protein>
    <submittedName>
        <fullName evidence="2">Uncharacterized protein</fullName>
    </submittedName>
</protein>
<proteinExistence type="predicted"/>
<evidence type="ECO:0000313" key="2">
    <source>
        <dbReference type="EMBL" id="POS80353.1"/>
    </source>
</evidence>
<dbReference type="Proteomes" id="UP000094444">
    <property type="component" value="Unassembled WGS sequence"/>
</dbReference>
<dbReference type="AlphaFoldDB" id="A0A2P5ICW4"/>
<name>A0A2P5ICW4_DIAHE</name>
<reference evidence="2" key="1">
    <citation type="submission" date="2017-09" db="EMBL/GenBank/DDBJ databases">
        <title>Polyketide synthases of a Diaporthe helianthi virulent isolate.</title>
        <authorList>
            <person name="Baroncelli R."/>
        </authorList>
    </citation>
    <scope>NUCLEOTIDE SEQUENCE [LARGE SCALE GENOMIC DNA]</scope>
    <source>
        <strain evidence="2">7/96</strain>
    </source>
</reference>
<evidence type="ECO:0000256" key="1">
    <source>
        <dbReference type="SAM" id="MobiDB-lite"/>
    </source>
</evidence>
<feature type="region of interest" description="Disordered" evidence="1">
    <location>
        <begin position="1"/>
        <end position="107"/>
    </location>
</feature>
<dbReference type="InParanoid" id="A0A2P5ICW4"/>
<dbReference type="OrthoDB" id="5224202at2759"/>
<sequence>MDSFYDMKNNNTAAYSSESNKLNTSPNPDSKDDMSNINHASSNRNTRRRASKSSYYFGHRAKQPSGGSFSSSSDKSEYNFPLAGEDGPTGPSQANVFAPPASESTPSQQMILKEIGAALTL</sequence>
<comment type="caution">
    <text evidence="2">The sequence shown here is derived from an EMBL/GenBank/DDBJ whole genome shotgun (WGS) entry which is preliminary data.</text>
</comment>
<organism evidence="2 3">
    <name type="scientific">Diaporthe helianthi</name>
    <dbReference type="NCBI Taxonomy" id="158607"/>
    <lineage>
        <taxon>Eukaryota</taxon>
        <taxon>Fungi</taxon>
        <taxon>Dikarya</taxon>
        <taxon>Ascomycota</taxon>
        <taxon>Pezizomycotina</taxon>
        <taxon>Sordariomycetes</taxon>
        <taxon>Sordariomycetidae</taxon>
        <taxon>Diaporthales</taxon>
        <taxon>Diaporthaceae</taxon>
        <taxon>Diaporthe</taxon>
    </lineage>
</organism>
<accession>A0A2P5ICW4</accession>
<dbReference type="EMBL" id="MAVT02000055">
    <property type="protein sequence ID" value="POS80353.1"/>
    <property type="molecule type" value="Genomic_DNA"/>
</dbReference>
<evidence type="ECO:0000313" key="3">
    <source>
        <dbReference type="Proteomes" id="UP000094444"/>
    </source>
</evidence>
<feature type="compositionally biased region" description="Polar residues" evidence="1">
    <location>
        <begin position="8"/>
        <end position="28"/>
    </location>
</feature>